<comment type="subcellular location">
    <subcellularLocation>
        <location evidence="1">Cell membrane</location>
        <topology evidence="1">Multi-pass membrane protein</topology>
    </subcellularLocation>
</comment>
<dbReference type="GO" id="GO:0005886">
    <property type="term" value="C:plasma membrane"/>
    <property type="evidence" value="ECO:0007669"/>
    <property type="project" value="UniProtKB-SubCell"/>
</dbReference>
<gene>
    <name evidence="10" type="ORF">A7P85_01655</name>
</gene>
<proteinExistence type="predicted"/>
<keyword evidence="3" id="KW-0328">Glycosyltransferase</keyword>
<feature type="transmembrane region" description="Helical" evidence="8">
    <location>
        <begin position="171"/>
        <end position="192"/>
    </location>
</feature>
<sequence length="531" mass="60160">MLTYVPPEQRPAPPTYERPWLLLLLAFVWLWPGVFAHDLWQDEPLVYAVIRQAAESGQWWLPQDGGTLFWDVPPLYMWLSLLFLKLFGHLPPYEAVRMVNALLAAVSLAAMGGAGRMLLGRRNGRTAVLVLIGCPGLLMMSHFIGGQIVTLCGLSLSFYALAMARQKTVKAIVLTLLGWTVLSLSGSLLPLLGVMLTTALLLLDSHWHNKRFWLTLLAAAGLTLPLLFVWPLVLNGLSHEAFLQWWRHHALAPFGGFARLDFGFSAAYYLKNLLWFAFPAWPLALWTLYRQRRLPRHGWNSLCLIWLAVFGLVLAASPQHMEDNLMLLLPPLVLAAAAQADQLRRGAAAFFNWFGIMTFGSLALFVWLGFFAMNFGWPAKLAERAAYFSPYYQRDIDYFPVIVAVLFTPVWLLAITRKYVRGRQAVTNWAAGLTLCWSLILTLFLPWLDAAKSYRPVVQRLEAELPADACVSAQHPVVRHAWQEYSRYPLGENCRFVATLRHESVPDAAELASANRPREKHEAFVLWQRQE</sequence>
<feature type="transmembrane region" description="Helical" evidence="8">
    <location>
        <begin position="273"/>
        <end position="289"/>
    </location>
</feature>
<keyword evidence="4" id="KW-0808">Transferase</keyword>
<dbReference type="AlphaFoldDB" id="A0A1A9RHH9"/>
<accession>A0A1A9RHH9</accession>
<dbReference type="PANTHER" id="PTHR33908:SF11">
    <property type="entry name" value="MEMBRANE PROTEIN"/>
    <property type="match status" value="1"/>
</dbReference>
<feature type="transmembrane region" description="Helical" evidence="8">
    <location>
        <begin position="426"/>
        <end position="448"/>
    </location>
</feature>
<keyword evidence="2" id="KW-1003">Cell membrane</keyword>
<evidence type="ECO:0000256" key="3">
    <source>
        <dbReference type="ARBA" id="ARBA00022676"/>
    </source>
</evidence>
<dbReference type="InterPro" id="IPR038731">
    <property type="entry name" value="RgtA/B/C-like"/>
</dbReference>
<evidence type="ECO:0000256" key="4">
    <source>
        <dbReference type="ARBA" id="ARBA00022679"/>
    </source>
</evidence>
<feature type="transmembrane region" description="Helical" evidence="8">
    <location>
        <begin position="301"/>
        <end position="319"/>
    </location>
</feature>
<reference evidence="11" key="1">
    <citation type="submission" date="2016-05" db="EMBL/GenBank/DDBJ databases">
        <title>Draft genome of Corynebacterium afermentans subsp. afermentans LCDC 88199T.</title>
        <authorList>
            <person name="Bernier A.-M."/>
            <person name="Bernard K."/>
        </authorList>
    </citation>
    <scope>NUCLEOTIDE SEQUENCE [LARGE SCALE GENOMIC DNA]</scope>
    <source>
        <strain evidence="11">NML01-0328</strain>
    </source>
</reference>
<evidence type="ECO:0000256" key="8">
    <source>
        <dbReference type="SAM" id="Phobius"/>
    </source>
</evidence>
<feature type="transmembrane region" description="Helical" evidence="8">
    <location>
        <begin position="396"/>
        <end position="414"/>
    </location>
</feature>
<name>A0A1A9RHH9_EIKCO</name>
<dbReference type="GO" id="GO:0016763">
    <property type="term" value="F:pentosyltransferase activity"/>
    <property type="evidence" value="ECO:0007669"/>
    <property type="project" value="TreeGrafter"/>
</dbReference>
<evidence type="ECO:0000313" key="10">
    <source>
        <dbReference type="EMBL" id="OAM18533.1"/>
    </source>
</evidence>
<dbReference type="PANTHER" id="PTHR33908">
    <property type="entry name" value="MANNOSYLTRANSFERASE YKCB-RELATED"/>
    <property type="match status" value="1"/>
</dbReference>
<keyword evidence="5 8" id="KW-0812">Transmembrane</keyword>
<comment type="caution">
    <text evidence="10">The sequence shown here is derived from an EMBL/GenBank/DDBJ whole genome shotgun (WGS) entry which is preliminary data.</text>
</comment>
<evidence type="ECO:0000259" key="9">
    <source>
        <dbReference type="Pfam" id="PF13231"/>
    </source>
</evidence>
<evidence type="ECO:0000313" key="11">
    <source>
        <dbReference type="Proteomes" id="UP000078003"/>
    </source>
</evidence>
<evidence type="ECO:0000256" key="2">
    <source>
        <dbReference type="ARBA" id="ARBA00022475"/>
    </source>
</evidence>
<dbReference type="InterPro" id="IPR050297">
    <property type="entry name" value="LipidA_mod_glycosyltrf_83"/>
</dbReference>
<evidence type="ECO:0000256" key="5">
    <source>
        <dbReference type="ARBA" id="ARBA00022692"/>
    </source>
</evidence>
<protein>
    <recommendedName>
        <fullName evidence="9">Glycosyltransferase RgtA/B/C/D-like domain-containing protein</fullName>
    </recommendedName>
</protein>
<keyword evidence="6 8" id="KW-1133">Transmembrane helix</keyword>
<dbReference type="RefSeq" id="WP_064104076.1">
    <property type="nucleotide sequence ID" value="NZ_LXSF01000001.1"/>
</dbReference>
<keyword evidence="7 8" id="KW-0472">Membrane</keyword>
<feature type="transmembrane region" description="Helical" evidence="8">
    <location>
        <begin position="350"/>
        <end position="376"/>
    </location>
</feature>
<feature type="transmembrane region" description="Helical" evidence="8">
    <location>
        <begin position="212"/>
        <end position="237"/>
    </location>
</feature>
<dbReference type="Pfam" id="PF13231">
    <property type="entry name" value="PMT_2"/>
    <property type="match status" value="1"/>
</dbReference>
<dbReference type="GO" id="GO:0009103">
    <property type="term" value="P:lipopolysaccharide biosynthetic process"/>
    <property type="evidence" value="ECO:0007669"/>
    <property type="project" value="UniProtKB-ARBA"/>
</dbReference>
<evidence type="ECO:0000256" key="1">
    <source>
        <dbReference type="ARBA" id="ARBA00004651"/>
    </source>
</evidence>
<evidence type="ECO:0000256" key="6">
    <source>
        <dbReference type="ARBA" id="ARBA00022989"/>
    </source>
</evidence>
<dbReference type="Proteomes" id="UP000078003">
    <property type="component" value="Unassembled WGS sequence"/>
</dbReference>
<feature type="transmembrane region" description="Helical" evidence="8">
    <location>
        <begin position="99"/>
        <end position="119"/>
    </location>
</feature>
<feature type="domain" description="Glycosyltransferase RgtA/B/C/D-like" evidence="9">
    <location>
        <begin position="71"/>
        <end position="226"/>
    </location>
</feature>
<organism evidence="10 11">
    <name type="scientific">Eikenella corrodens</name>
    <dbReference type="NCBI Taxonomy" id="539"/>
    <lineage>
        <taxon>Bacteria</taxon>
        <taxon>Pseudomonadati</taxon>
        <taxon>Pseudomonadota</taxon>
        <taxon>Betaproteobacteria</taxon>
        <taxon>Neisseriales</taxon>
        <taxon>Neisseriaceae</taxon>
        <taxon>Eikenella</taxon>
    </lineage>
</organism>
<dbReference type="EMBL" id="LXSF01000001">
    <property type="protein sequence ID" value="OAM18533.1"/>
    <property type="molecule type" value="Genomic_DNA"/>
</dbReference>
<evidence type="ECO:0000256" key="7">
    <source>
        <dbReference type="ARBA" id="ARBA00023136"/>
    </source>
</evidence>